<reference evidence="1 2" key="2">
    <citation type="journal article" date="2022" name="Mol. Ecol. Resour.">
        <title>The genomes of chicory, endive, great burdock and yacon provide insights into Asteraceae paleo-polyploidization history and plant inulin production.</title>
        <authorList>
            <person name="Fan W."/>
            <person name="Wang S."/>
            <person name="Wang H."/>
            <person name="Wang A."/>
            <person name="Jiang F."/>
            <person name="Liu H."/>
            <person name="Zhao H."/>
            <person name="Xu D."/>
            <person name="Zhang Y."/>
        </authorList>
    </citation>
    <scope>NUCLEOTIDE SEQUENCE [LARGE SCALE GENOMIC DNA]</scope>
    <source>
        <strain evidence="2">cv. Yunnan</strain>
        <tissue evidence="1">Leaves</tissue>
    </source>
</reference>
<dbReference type="Proteomes" id="UP001056120">
    <property type="component" value="Linkage Group LG04"/>
</dbReference>
<dbReference type="EMBL" id="CM042021">
    <property type="protein sequence ID" value="KAI3817377.1"/>
    <property type="molecule type" value="Genomic_DNA"/>
</dbReference>
<evidence type="ECO:0000313" key="1">
    <source>
        <dbReference type="EMBL" id="KAI3817377.1"/>
    </source>
</evidence>
<keyword evidence="2" id="KW-1185">Reference proteome</keyword>
<evidence type="ECO:0000313" key="2">
    <source>
        <dbReference type="Proteomes" id="UP001056120"/>
    </source>
</evidence>
<comment type="caution">
    <text evidence="1">The sequence shown here is derived from an EMBL/GenBank/DDBJ whole genome shotgun (WGS) entry which is preliminary data.</text>
</comment>
<reference evidence="2" key="1">
    <citation type="journal article" date="2022" name="Mol. Ecol. Resour.">
        <title>The genomes of chicory, endive, great burdock and yacon provide insights into Asteraceae palaeo-polyploidization history and plant inulin production.</title>
        <authorList>
            <person name="Fan W."/>
            <person name="Wang S."/>
            <person name="Wang H."/>
            <person name="Wang A."/>
            <person name="Jiang F."/>
            <person name="Liu H."/>
            <person name="Zhao H."/>
            <person name="Xu D."/>
            <person name="Zhang Y."/>
        </authorList>
    </citation>
    <scope>NUCLEOTIDE SEQUENCE [LARGE SCALE GENOMIC DNA]</scope>
    <source>
        <strain evidence="2">cv. Yunnan</strain>
    </source>
</reference>
<organism evidence="1 2">
    <name type="scientific">Smallanthus sonchifolius</name>
    <dbReference type="NCBI Taxonomy" id="185202"/>
    <lineage>
        <taxon>Eukaryota</taxon>
        <taxon>Viridiplantae</taxon>
        <taxon>Streptophyta</taxon>
        <taxon>Embryophyta</taxon>
        <taxon>Tracheophyta</taxon>
        <taxon>Spermatophyta</taxon>
        <taxon>Magnoliopsida</taxon>
        <taxon>eudicotyledons</taxon>
        <taxon>Gunneridae</taxon>
        <taxon>Pentapetalae</taxon>
        <taxon>asterids</taxon>
        <taxon>campanulids</taxon>
        <taxon>Asterales</taxon>
        <taxon>Asteraceae</taxon>
        <taxon>Asteroideae</taxon>
        <taxon>Heliantheae alliance</taxon>
        <taxon>Millerieae</taxon>
        <taxon>Smallanthus</taxon>
    </lineage>
</organism>
<sequence>MFIKKRLLVLDKKREKGFSASTSHYKIPFHHHHHHHHHHHLRAPCPSSKPYNHHGLLPWNKAYSTLLSSRGGS</sequence>
<proteinExistence type="predicted"/>
<accession>A0ACB9JDM5</accession>
<name>A0ACB9JDM5_9ASTR</name>
<protein>
    <submittedName>
        <fullName evidence="1">Uncharacterized protein</fullName>
    </submittedName>
</protein>
<gene>
    <name evidence="1" type="ORF">L1987_11167</name>
</gene>